<accession>A0A2R6NUC0</accession>
<keyword evidence="3" id="KW-1185">Reference proteome</keyword>
<reference evidence="2 3" key="1">
    <citation type="submission" date="2018-02" db="EMBL/GenBank/DDBJ databases">
        <title>Genome sequence of the basidiomycete white-rot fungus Phlebia centrifuga.</title>
        <authorList>
            <person name="Granchi Z."/>
            <person name="Peng M."/>
            <person name="de Vries R.P."/>
            <person name="Hilden K."/>
            <person name="Makela M.R."/>
            <person name="Grigoriev I."/>
            <person name="Riley R."/>
        </authorList>
    </citation>
    <scope>NUCLEOTIDE SEQUENCE [LARGE SCALE GENOMIC DNA]</scope>
    <source>
        <strain evidence="2 3">FBCC195</strain>
    </source>
</reference>
<evidence type="ECO:0000313" key="3">
    <source>
        <dbReference type="Proteomes" id="UP000186601"/>
    </source>
</evidence>
<dbReference type="EMBL" id="MLYV02000834">
    <property type="protein sequence ID" value="PSR76789.1"/>
    <property type="molecule type" value="Genomic_DNA"/>
</dbReference>
<feature type="region of interest" description="Disordered" evidence="1">
    <location>
        <begin position="132"/>
        <end position="169"/>
    </location>
</feature>
<organism evidence="2 3">
    <name type="scientific">Hermanssonia centrifuga</name>
    <dbReference type="NCBI Taxonomy" id="98765"/>
    <lineage>
        <taxon>Eukaryota</taxon>
        <taxon>Fungi</taxon>
        <taxon>Dikarya</taxon>
        <taxon>Basidiomycota</taxon>
        <taxon>Agaricomycotina</taxon>
        <taxon>Agaricomycetes</taxon>
        <taxon>Polyporales</taxon>
        <taxon>Meruliaceae</taxon>
        <taxon>Hermanssonia</taxon>
    </lineage>
</organism>
<sequence>MSSTNNNHLDDNLNVFAAQPAPEHHTHQSSDVLPGARGVAPAPDYSADNTNDSQVWEGNNQRRFGAGTDTNAVMAGGQHSGDNYTATDDAEVEHDERPMNVKPTGAGGVAIDGRDDLPEGHAKLMDKVAGKTQKVAGKLMHKPEMHEKGELREAGGKEAAAGRARAPHD</sequence>
<feature type="compositionally biased region" description="Basic and acidic residues" evidence="1">
    <location>
        <begin position="141"/>
        <end position="156"/>
    </location>
</feature>
<feature type="region of interest" description="Disordered" evidence="1">
    <location>
        <begin position="1"/>
        <end position="119"/>
    </location>
</feature>
<comment type="caution">
    <text evidence="2">The sequence shown here is derived from an EMBL/GenBank/DDBJ whole genome shotgun (WGS) entry which is preliminary data.</text>
</comment>
<name>A0A2R6NUC0_9APHY</name>
<dbReference type="Proteomes" id="UP000186601">
    <property type="component" value="Unassembled WGS sequence"/>
</dbReference>
<feature type="compositionally biased region" description="Low complexity" evidence="1">
    <location>
        <begin position="157"/>
        <end position="169"/>
    </location>
</feature>
<protein>
    <submittedName>
        <fullName evidence="2">Uncharacterized protein</fullName>
    </submittedName>
</protein>
<dbReference type="AlphaFoldDB" id="A0A2R6NUC0"/>
<proteinExistence type="predicted"/>
<evidence type="ECO:0000256" key="1">
    <source>
        <dbReference type="SAM" id="MobiDB-lite"/>
    </source>
</evidence>
<gene>
    <name evidence="2" type="ORF">PHLCEN_2v8170</name>
</gene>
<evidence type="ECO:0000313" key="2">
    <source>
        <dbReference type="EMBL" id="PSR76789.1"/>
    </source>
</evidence>
<dbReference type="OrthoDB" id="3210574at2759"/>
<feature type="compositionally biased region" description="Polar residues" evidence="1">
    <location>
        <begin position="47"/>
        <end position="62"/>
    </location>
</feature>